<name>A0ABP0TH51_9BRYO</name>
<feature type="region of interest" description="Disordered" evidence="1">
    <location>
        <begin position="1"/>
        <end position="20"/>
    </location>
</feature>
<gene>
    <name evidence="2" type="ORF">CSSPTR1EN2_LOCUS3207</name>
</gene>
<protein>
    <submittedName>
        <fullName evidence="2">Uncharacterized protein</fullName>
    </submittedName>
</protein>
<organism evidence="2 3">
    <name type="scientific">Sphagnum troendelagicum</name>
    <dbReference type="NCBI Taxonomy" id="128251"/>
    <lineage>
        <taxon>Eukaryota</taxon>
        <taxon>Viridiplantae</taxon>
        <taxon>Streptophyta</taxon>
        <taxon>Embryophyta</taxon>
        <taxon>Bryophyta</taxon>
        <taxon>Sphagnophytina</taxon>
        <taxon>Sphagnopsida</taxon>
        <taxon>Sphagnales</taxon>
        <taxon>Sphagnaceae</taxon>
        <taxon>Sphagnum</taxon>
    </lineage>
</organism>
<reference evidence="2" key="1">
    <citation type="submission" date="2024-02" db="EMBL/GenBank/DDBJ databases">
        <authorList>
            <consortium name="ELIXIR-Norway"/>
            <consortium name="Elixir Norway"/>
        </authorList>
    </citation>
    <scope>NUCLEOTIDE SEQUENCE</scope>
</reference>
<dbReference type="Proteomes" id="UP001497512">
    <property type="component" value="Chromosome 11"/>
</dbReference>
<dbReference type="EMBL" id="OZ019903">
    <property type="protein sequence ID" value="CAK9195905.1"/>
    <property type="molecule type" value="Genomic_DNA"/>
</dbReference>
<feature type="compositionally biased region" description="Polar residues" evidence="1">
    <location>
        <begin position="1"/>
        <end position="10"/>
    </location>
</feature>
<accession>A0ABP0TH51</accession>
<evidence type="ECO:0000256" key="1">
    <source>
        <dbReference type="SAM" id="MobiDB-lite"/>
    </source>
</evidence>
<evidence type="ECO:0000313" key="2">
    <source>
        <dbReference type="EMBL" id="CAK9195905.1"/>
    </source>
</evidence>
<keyword evidence="3" id="KW-1185">Reference proteome</keyword>
<sequence length="79" mass="8761">MALDINNSKGDGNGRESGNGREMVVSLSFTRRSNLRACGRLVLRFQCIACLTPLSMRHVNLGLSRLEAWLQSEVLKGQQ</sequence>
<evidence type="ECO:0000313" key="3">
    <source>
        <dbReference type="Proteomes" id="UP001497512"/>
    </source>
</evidence>
<proteinExistence type="predicted"/>